<comment type="caution">
    <text evidence="2">The sequence shown here is derived from an EMBL/GenBank/DDBJ whole genome shotgun (WGS) entry which is preliminary data.</text>
</comment>
<dbReference type="OrthoDB" id="547746at2759"/>
<name>A0A6A4VQZ7_AMPAM</name>
<feature type="compositionally biased region" description="Acidic residues" evidence="1">
    <location>
        <begin position="1"/>
        <end position="11"/>
    </location>
</feature>
<organism evidence="2 3">
    <name type="scientific">Amphibalanus amphitrite</name>
    <name type="common">Striped barnacle</name>
    <name type="synonym">Balanus amphitrite</name>
    <dbReference type="NCBI Taxonomy" id="1232801"/>
    <lineage>
        <taxon>Eukaryota</taxon>
        <taxon>Metazoa</taxon>
        <taxon>Ecdysozoa</taxon>
        <taxon>Arthropoda</taxon>
        <taxon>Crustacea</taxon>
        <taxon>Multicrustacea</taxon>
        <taxon>Cirripedia</taxon>
        <taxon>Thoracica</taxon>
        <taxon>Thoracicalcarea</taxon>
        <taxon>Balanomorpha</taxon>
        <taxon>Balanoidea</taxon>
        <taxon>Balanidae</taxon>
        <taxon>Amphibalaninae</taxon>
        <taxon>Amphibalanus</taxon>
    </lineage>
</organism>
<sequence length="197" mass="21254">MRVIESDDEEMPAAPAEPADPQEPAQEAPPAAPAAPAPRTPSPPLPPATTLDMEADISMLEPATFTTIDRGPPEPMLRLSWNHKVNLMAEKVLNPLIYMCEKCDCPVLLYGRMGQEPPPEPPPPSHPPPAQPQYAGYQPTAAYSTPGYGQPEPAPYYQSTPPPQPAGYSPRLPAAADQPPRRRAARGARRANNEVSE</sequence>
<dbReference type="GO" id="GO:0061630">
    <property type="term" value="F:ubiquitin protein ligase activity"/>
    <property type="evidence" value="ECO:0007669"/>
    <property type="project" value="InterPro"/>
</dbReference>
<feature type="compositionally biased region" description="Low complexity" evidence="1">
    <location>
        <begin position="132"/>
        <end position="143"/>
    </location>
</feature>
<dbReference type="PANTHER" id="PTHR13480">
    <property type="entry name" value="E3 UBIQUITIN-PROTEIN LIGASE HAKAI-RELATED"/>
    <property type="match status" value="1"/>
</dbReference>
<feature type="region of interest" description="Disordered" evidence="1">
    <location>
        <begin position="114"/>
        <end position="197"/>
    </location>
</feature>
<dbReference type="InterPro" id="IPR040383">
    <property type="entry name" value="HAKAI/CBLL2"/>
</dbReference>
<feature type="compositionally biased region" description="Pro residues" evidence="1">
    <location>
        <begin position="116"/>
        <end position="131"/>
    </location>
</feature>
<keyword evidence="3" id="KW-1185">Reference proteome</keyword>
<evidence type="ECO:0000313" key="2">
    <source>
        <dbReference type="EMBL" id="KAF0298637.1"/>
    </source>
</evidence>
<evidence type="ECO:0000313" key="3">
    <source>
        <dbReference type="Proteomes" id="UP000440578"/>
    </source>
</evidence>
<feature type="compositionally biased region" description="Low complexity" evidence="1">
    <location>
        <begin position="12"/>
        <end position="29"/>
    </location>
</feature>
<dbReference type="PANTHER" id="PTHR13480:SF0">
    <property type="entry name" value="E3 UBIQUITIN-PROTEIN LIGASE HAKAI"/>
    <property type="match status" value="1"/>
</dbReference>
<protein>
    <submittedName>
        <fullName evidence="2">E3 ubiquitin-protein ligase Hakai</fullName>
    </submittedName>
</protein>
<feature type="region of interest" description="Disordered" evidence="1">
    <location>
        <begin position="1"/>
        <end position="51"/>
    </location>
</feature>
<accession>A0A6A4VQZ7</accession>
<proteinExistence type="predicted"/>
<gene>
    <name evidence="2" type="primary">Hakai_2</name>
    <name evidence="2" type="ORF">FJT64_003998</name>
</gene>
<evidence type="ECO:0000256" key="1">
    <source>
        <dbReference type="SAM" id="MobiDB-lite"/>
    </source>
</evidence>
<feature type="compositionally biased region" description="Pro residues" evidence="1">
    <location>
        <begin position="30"/>
        <end position="47"/>
    </location>
</feature>
<reference evidence="2 3" key="1">
    <citation type="submission" date="2019-07" db="EMBL/GenBank/DDBJ databases">
        <title>Draft genome assembly of a fouling barnacle, Amphibalanus amphitrite (Darwin, 1854): The first reference genome for Thecostraca.</title>
        <authorList>
            <person name="Kim W."/>
        </authorList>
    </citation>
    <scope>NUCLEOTIDE SEQUENCE [LARGE SCALE GENOMIC DNA]</scope>
    <source>
        <strain evidence="2">SNU_AA5</strain>
        <tissue evidence="2">Soma without cirri and trophi</tissue>
    </source>
</reference>
<dbReference type="Proteomes" id="UP000440578">
    <property type="component" value="Unassembled WGS sequence"/>
</dbReference>
<dbReference type="GO" id="GO:0016567">
    <property type="term" value="P:protein ubiquitination"/>
    <property type="evidence" value="ECO:0007669"/>
    <property type="project" value="InterPro"/>
</dbReference>
<dbReference type="EMBL" id="VIIS01001419">
    <property type="protein sequence ID" value="KAF0298637.1"/>
    <property type="molecule type" value="Genomic_DNA"/>
</dbReference>
<dbReference type="AlphaFoldDB" id="A0A6A4VQZ7"/>
<dbReference type="GO" id="GO:0030155">
    <property type="term" value="P:regulation of cell adhesion"/>
    <property type="evidence" value="ECO:0007669"/>
    <property type="project" value="TreeGrafter"/>
</dbReference>